<reference evidence="2 3" key="1">
    <citation type="journal article" date="2013" name="Genome Announc.">
        <title>Complete Genome Sequence of Carnobacterium gilichinskyi Strain WN1359T (DSM 27470T).</title>
        <authorList>
            <person name="Leonard M.T."/>
            <person name="Panayotova N."/>
            <person name="Farmerie W.G."/>
            <person name="Triplett E.W."/>
            <person name="Nicholson W.L."/>
        </authorList>
    </citation>
    <scope>NUCLEOTIDE SEQUENCE [LARGE SCALE GENOMIC DNA]</scope>
    <source>
        <strain evidence="2 3">WN1359</strain>
    </source>
</reference>
<dbReference type="Pfam" id="PF00078">
    <property type="entry name" value="RVT_1"/>
    <property type="match status" value="1"/>
</dbReference>
<accession>U5SAL4</accession>
<dbReference type="InterPro" id="IPR000477">
    <property type="entry name" value="RT_dom"/>
</dbReference>
<dbReference type="PATRIC" id="fig|1266845.5.peg.342"/>
<dbReference type="HOGENOM" id="CLU_039715_0_0_9"/>
<evidence type="ECO:0000313" key="3">
    <source>
        <dbReference type="Proteomes" id="UP000017469"/>
    </source>
</evidence>
<feature type="domain" description="Reverse transcriptase" evidence="1">
    <location>
        <begin position="56"/>
        <end position="321"/>
    </location>
</feature>
<dbReference type="EMBL" id="CP006812">
    <property type="protein sequence ID" value="AGY81098.1"/>
    <property type="molecule type" value="Genomic_DNA"/>
</dbReference>
<protein>
    <recommendedName>
        <fullName evidence="1">Reverse transcriptase domain-containing protein</fullName>
    </recommendedName>
</protein>
<organism evidence="2 3">
    <name type="scientific">Carnobacterium inhibens subsp. gilichinskyi</name>
    <dbReference type="NCBI Taxonomy" id="1266845"/>
    <lineage>
        <taxon>Bacteria</taxon>
        <taxon>Bacillati</taxon>
        <taxon>Bacillota</taxon>
        <taxon>Bacilli</taxon>
        <taxon>Lactobacillales</taxon>
        <taxon>Carnobacteriaceae</taxon>
        <taxon>Carnobacterium</taxon>
    </lineage>
</organism>
<evidence type="ECO:0000259" key="1">
    <source>
        <dbReference type="PROSITE" id="PS50878"/>
    </source>
</evidence>
<dbReference type="AlphaFoldDB" id="U5SAL4"/>
<dbReference type="KEGG" id="caw:Q783_01860"/>
<gene>
    <name evidence="2" type="ORF">Q783_01860</name>
</gene>
<evidence type="ECO:0000313" key="2">
    <source>
        <dbReference type="EMBL" id="AGY81098.1"/>
    </source>
</evidence>
<dbReference type="PROSITE" id="PS50878">
    <property type="entry name" value="RT_POL"/>
    <property type="match status" value="1"/>
</dbReference>
<name>U5SAL4_9LACT</name>
<dbReference type="InterPro" id="IPR043502">
    <property type="entry name" value="DNA/RNA_pol_sf"/>
</dbReference>
<proteinExistence type="predicted"/>
<sequence length="510" mass="58806">MKITRKSILEMNQEDARKFFLKSESYFNTNLPAYFNLSNGIDLAEKILSKKEFNNLYKKKDALSKAENVNHIILANKDGNYAWRPLQILHPIVYVDLVNEITKEKNWKELQICFNSFQLDKRIECISIPIESQSRKSDVAETILNWWENLEQAQIVFALDYEYCIHTDITDCYSSIYTHTIPWAVHTKDWAKANHSPDLGVGNLIDAKIRYLQNGQTNGIPQGSVLMDFVAEIVLGYADSLLSSKLDETLGCDIDFKILRYRDDYRIFSNSKDQVETIIKILADVLASLNLKLNSSKTFLAKDIIMDAIKPDKIYWESIHSSLISENQKGLLFKIGIQKHLLQIKILGEKYPNCGSLNKALSEIYKLRIEELKKRPNDIYQLISILVSIMVNNPRTIEHCIVILGRLFELIESNVVEILIDKILIKFANTPNTDFVELWLQRLSLIHTVNKNYKADICQKVADPISISIWNSDWLIDGFDESEIINVEYINKMSLTMPSSEIDLFTAVYE</sequence>
<dbReference type="SUPFAM" id="SSF56672">
    <property type="entry name" value="DNA/RNA polymerases"/>
    <property type="match status" value="1"/>
</dbReference>
<dbReference type="CDD" id="cd01646">
    <property type="entry name" value="RT_Bac_retron_I"/>
    <property type="match status" value="1"/>
</dbReference>
<dbReference type="eggNOG" id="COG3344">
    <property type="taxonomic scope" value="Bacteria"/>
</dbReference>
<dbReference type="Proteomes" id="UP000017469">
    <property type="component" value="Chromosome"/>
</dbReference>